<accession>A0A2M7G611</accession>
<dbReference type="AlphaFoldDB" id="A0A2M7G611"/>
<evidence type="ECO:0000259" key="2">
    <source>
        <dbReference type="Pfam" id="PF03551"/>
    </source>
</evidence>
<dbReference type="PANTHER" id="PTHR33169">
    <property type="entry name" value="PADR-FAMILY TRANSCRIPTIONAL REGULATOR"/>
    <property type="match status" value="1"/>
</dbReference>
<dbReference type="SUPFAM" id="SSF46785">
    <property type="entry name" value="Winged helix' DNA-binding domain"/>
    <property type="match status" value="1"/>
</dbReference>
<dbReference type="InterPro" id="IPR005149">
    <property type="entry name" value="Tscrpt_reg_PadR_N"/>
</dbReference>
<evidence type="ECO:0000313" key="3">
    <source>
        <dbReference type="EMBL" id="PIW17487.1"/>
    </source>
</evidence>
<name>A0A2M7G611_9BACT</name>
<evidence type="ECO:0000256" key="1">
    <source>
        <dbReference type="SAM" id="MobiDB-lite"/>
    </source>
</evidence>
<dbReference type="Pfam" id="PF03551">
    <property type="entry name" value="PadR"/>
    <property type="match status" value="1"/>
</dbReference>
<dbReference type="Gene3D" id="1.10.10.10">
    <property type="entry name" value="Winged helix-like DNA-binding domain superfamily/Winged helix DNA-binding domain"/>
    <property type="match status" value="1"/>
</dbReference>
<dbReference type="PANTHER" id="PTHR33169:SF14">
    <property type="entry name" value="TRANSCRIPTIONAL REGULATOR RV3488"/>
    <property type="match status" value="1"/>
</dbReference>
<reference evidence="3 4" key="1">
    <citation type="submission" date="2017-09" db="EMBL/GenBank/DDBJ databases">
        <title>Depth-based differentiation of microbial function through sediment-hosted aquifers and enrichment of novel symbionts in the deep terrestrial subsurface.</title>
        <authorList>
            <person name="Probst A.J."/>
            <person name="Ladd B."/>
            <person name="Jarett J.K."/>
            <person name="Geller-Mcgrath D.E."/>
            <person name="Sieber C.M."/>
            <person name="Emerson J.B."/>
            <person name="Anantharaman K."/>
            <person name="Thomas B.C."/>
            <person name="Malmstrom R."/>
            <person name="Stieglmeier M."/>
            <person name="Klingl A."/>
            <person name="Woyke T."/>
            <person name="Ryan C.M."/>
            <person name="Banfield J.F."/>
        </authorList>
    </citation>
    <scope>NUCLEOTIDE SEQUENCE [LARGE SCALE GENOMIC DNA]</scope>
    <source>
        <strain evidence="3">CG17_big_fil_post_rev_8_21_14_2_50_48_46</strain>
    </source>
</reference>
<proteinExistence type="predicted"/>
<feature type="domain" description="Transcription regulator PadR N-terminal" evidence="2">
    <location>
        <begin position="22"/>
        <end position="93"/>
    </location>
</feature>
<dbReference type="InterPro" id="IPR036388">
    <property type="entry name" value="WH-like_DNA-bd_sf"/>
</dbReference>
<evidence type="ECO:0000313" key="4">
    <source>
        <dbReference type="Proteomes" id="UP000231019"/>
    </source>
</evidence>
<protein>
    <submittedName>
        <fullName evidence="3">PadR family transcriptional regulator</fullName>
    </submittedName>
</protein>
<dbReference type="InterPro" id="IPR052509">
    <property type="entry name" value="Metal_resp_DNA-bind_regulator"/>
</dbReference>
<gene>
    <name evidence="3" type="ORF">COW36_08280</name>
</gene>
<sequence>MHQEFIKNWQSQLLKGSLELCILSLIGERTRYAFEMIQELNDFEGLSISEGSIYPLLKRLQKEGLIDTFWSESSTGPPRKYYRLTEKGHEILTRMRLEWLKFSDFLNHLMQRTETSHEIGHTPSPDHPLPLTVRKRTEDLAP</sequence>
<comment type="caution">
    <text evidence="3">The sequence shown here is derived from an EMBL/GenBank/DDBJ whole genome shotgun (WGS) entry which is preliminary data.</text>
</comment>
<dbReference type="Proteomes" id="UP000231019">
    <property type="component" value="Unassembled WGS sequence"/>
</dbReference>
<dbReference type="EMBL" id="PFFQ01000023">
    <property type="protein sequence ID" value="PIW17487.1"/>
    <property type="molecule type" value="Genomic_DNA"/>
</dbReference>
<organism evidence="3 4">
    <name type="scientific">bacterium (Candidatus Blackallbacteria) CG17_big_fil_post_rev_8_21_14_2_50_48_46</name>
    <dbReference type="NCBI Taxonomy" id="2014261"/>
    <lineage>
        <taxon>Bacteria</taxon>
        <taxon>Candidatus Blackallbacteria</taxon>
    </lineage>
</organism>
<dbReference type="InterPro" id="IPR036390">
    <property type="entry name" value="WH_DNA-bd_sf"/>
</dbReference>
<feature type="region of interest" description="Disordered" evidence="1">
    <location>
        <begin position="116"/>
        <end position="142"/>
    </location>
</feature>